<proteinExistence type="predicted"/>
<dbReference type="InterPro" id="IPR011990">
    <property type="entry name" value="TPR-like_helical_dom_sf"/>
</dbReference>
<protein>
    <recommendedName>
        <fullName evidence="3">Tetratricopeptide repeat-like domain-containing protein</fullName>
    </recommendedName>
</protein>
<dbReference type="EMBL" id="MJGC01000065">
    <property type="protein sequence ID" value="OEJ74582.1"/>
    <property type="molecule type" value="Genomic_DNA"/>
</dbReference>
<gene>
    <name evidence="2" type="ORF">BH720_14010</name>
</gene>
<keyword evidence="1" id="KW-0812">Transmembrane</keyword>
<dbReference type="OrthoDB" id="427425at2"/>
<dbReference type="SUPFAM" id="SSF48452">
    <property type="entry name" value="TPR-like"/>
    <property type="match status" value="1"/>
</dbReference>
<evidence type="ECO:0000256" key="1">
    <source>
        <dbReference type="SAM" id="Phobius"/>
    </source>
</evidence>
<name>A0A1E5QIU2_9CYAN</name>
<dbReference type="STRING" id="1781255.BH720_14010"/>
<feature type="transmembrane region" description="Helical" evidence="1">
    <location>
        <begin position="26"/>
        <end position="44"/>
    </location>
</feature>
<reference evidence="2" key="1">
    <citation type="submission" date="2016-09" db="EMBL/GenBank/DDBJ databases">
        <title>Draft genome of thermotolerant cyanobacterium Desertifilum sp. strain IPPAS B-1220.</title>
        <authorList>
            <person name="Sinetova M.A."/>
            <person name="Bolakhan K."/>
            <person name="Zayadan B.K."/>
            <person name="Mironov K.S."/>
            <person name="Ustinova V."/>
            <person name="Kupriyanova E.V."/>
            <person name="Sidorov R.A."/>
            <person name="Skrypnik A.N."/>
            <person name="Gogoleva N.E."/>
            <person name="Gogolev Y.V."/>
            <person name="Los D.A."/>
        </authorList>
    </citation>
    <scope>NUCLEOTIDE SEQUENCE [LARGE SCALE GENOMIC DNA]</scope>
    <source>
        <strain evidence="2">IPPAS B-1220</strain>
    </source>
</reference>
<dbReference type="AlphaFoldDB" id="A0A1E5QIU2"/>
<sequence length="141" mass="15544">MQKVQANSEYQDQLDRRAKTQMLQRAIAAIGLLSFLGGAAFTAFDSVKQIAKSGLTPTEVAAPTVEDQLASQEKGFQSVLAREPQNAVALEGLARVRWQQNNFQGALEPVETLVQLYPNRPEFQSLLSQVQEKLAETQPSQ</sequence>
<accession>A0A1E5QIU2</accession>
<evidence type="ECO:0000313" key="2">
    <source>
        <dbReference type="EMBL" id="OEJ74582.1"/>
    </source>
</evidence>
<organism evidence="2">
    <name type="scientific">Desertifilum tharense IPPAS B-1220</name>
    <dbReference type="NCBI Taxonomy" id="1781255"/>
    <lineage>
        <taxon>Bacteria</taxon>
        <taxon>Bacillati</taxon>
        <taxon>Cyanobacteriota</taxon>
        <taxon>Cyanophyceae</taxon>
        <taxon>Desertifilales</taxon>
        <taxon>Desertifilaceae</taxon>
        <taxon>Desertifilum</taxon>
    </lineage>
</organism>
<evidence type="ECO:0008006" key="3">
    <source>
        <dbReference type="Google" id="ProtNLM"/>
    </source>
</evidence>
<comment type="caution">
    <text evidence="2">The sequence shown here is derived from an EMBL/GenBank/DDBJ whole genome shotgun (WGS) entry which is preliminary data.</text>
</comment>
<dbReference type="Pfam" id="PF14559">
    <property type="entry name" value="TPR_19"/>
    <property type="match status" value="1"/>
</dbReference>
<keyword evidence="1" id="KW-0472">Membrane</keyword>
<dbReference type="Gene3D" id="1.25.40.10">
    <property type="entry name" value="Tetratricopeptide repeat domain"/>
    <property type="match status" value="1"/>
</dbReference>
<keyword evidence="1" id="KW-1133">Transmembrane helix</keyword>